<dbReference type="NCBIfam" id="TIGR01374">
    <property type="entry name" value="soxD"/>
    <property type="match status" value="1"/>
</dbReference>
<reference evidence="1 2" key="1">
    <citation type="submission" date="2023-06" db="EMBL/GenBank/DDBJ databases">
        <title>Pelomonas sp. PFR6 16S ribosomal RNA gene Genome sequencing and assembly.</title>
        <authorList>
            <person name="Woo H."/>
        </authorList>
    </citation>
    <scope>NUCLEOTIDE SEQUENCE [LARGE SCALE GENOMIC DNA]</scope>
    <source>
        <strain evidence="1 2">PFR6</strain>
    </source>
</reference>
<accession>A0ABT8DV06</accession>
<proteinExistence type="predicted"/>
<sequence length="91" mass="10682">MLQIDCPHCGKRPENEFHCGGQSHIQRPALDCSDEEWGDYMFNRDNPKGDSAERWRHSFGCGRWFNMVRSTVTHEIKAIYRMTDPRPEIKA</sequence>
<evidence type="ECO:0000313" key="2">
    <source>
        <dbReference type="Proteomes" id="UP001228044"/>
    </source>
</evidence>
<gene>
    <name evidence="1" type="ORF">QWJ38_17815</name>
</gene>
<dbReference type="EMBL" id="JAUHHC010000005">
    <property type="protein sequence ID" value="MDN3922151.1"/>
    <property type="molecule type" value="Genomic_DNA"/>
</dbReference>
<keyword evidence="2" id="KW-1185">Reference proteome</keyword>
<dbReference type="Proteomes" id="UP001228044">
    <property type="component" value="Unassembled WGS sequence"/>
</dbReference>
<dbReference type="RefSeq" id="WP_290360466.1">
    <property type="nucleotide sequence ID" value="NZ_JAUHHC010000005.1"/>
</dbReference>
<dbReference type="Pfam" id="PF04267">
    <property type="entry name" value="SoxD"/>
    <property type="match status" value="1"/>
</dbReference>
<dbReference type="InterPro" id="IPR038561">
    <property type="entry name" value="SoxD_sf"/>
</dbReference>
<name>A0ABT8DV06_9BURK</name>
<dbReference type="InterPro" id="IPR006279">
    <property type="entry name" value="SoxD"/>
</dbReference>
<dbReference type="Gene3D" id="3.30.2270.10">
    <property type="entry name" value="Folate-binding superfamily"/>
    <property type="match status" value="1"/>
</dbReference>
<comment type="caution">
    <text evidence="1">The sequence shown here is derived from an EMBL/GenBank/DDBJ whole genome shotgun (WGS) entry which is preliminary data.</text>
</comment>
<protein>
    <submittedName>
        <fullName evidence="1">Sarcosine oxidase subunit delta</fullName>
    </submittedName>
</protein>
<organism evidence="1 2">
    <name type="scientific">Roseateles violae</name>
    <dbReference type="NCBI Taxonomy" id="3058042"/>
    <lineage>
        <taxon>Bacteria</taxon>
        <taxon>Pseudomonadati</taxon>
        <taxon>Pseudomonadota</taxon>
        <taxon>Betaproteobacteria</taxon>
        <taxon>Burkholderiales</taxon>
        <taxon>Sphaerotilaceae</taxon>
        <taxon>Roseateles</taxon>
    </lineage>
</organism>
<evidence type="ECO:0000313" key="1">
    <source>
        <dbReference type="EMBL" id="MDN3922151.1"/>
    </source>
</evidence>